<evidence type="ECO:0000256" key="4">
    <source>
        <dbReference type="ARBA" id="ARBA00022670"/>
    </source>
</evidence>
<keyword evidence="6" id="KW-0732">Signal</keyword>
<dbReference type="InterPro" id="IPR000601">
    <property type="entry name" value="PKD_dom"/>
</dbReference>
<evidence type="ECO:0000313" key="14">
    <source>
        <dbReference type="Proteomes" id="UP000281474"/>
    </source>
</evidence>
<gene>
    <name evidence="13" type="ORF">D5018_01430</name>
</gene>
<evidence type="ECO:0000256" key="3">
    <source>
        <dbReference type="ARBA" id="ARBA00022525"/>
    </source>
</evidence>
<evidence type="ECO:0000256" key="5">
    <source>
        <dbReference type="ARBA" id="ARBA00022723"/>
    </source>
</evidence>
<dbReference type="Pfam" id="PF18911">
    <property type="entry name" value="PKD_4"/>
    <property type="match status" value="1"/>
</dbReference>
<dbReference type="Gene3D" id="3.40.390.10">
    <property type="entry name" value="Collagenase (Catalytic Domain)"/>
    <property type="match status" value="1"/>
</dbReference>
<dbReference type="Proteomes" id="UP000281474">
    <property type="component" value="Unassembled WGS sequence"/>
</dbReference>
<dbReference type="GO" id="GO:0008237">
    <property type="term" value="F:metallopeptidase activity"/>
    <property type="evidence" value="ECO:0007669"/>
    <property type="project" value="UniProtKB-KW"/>
</dbReference>
<keyword evidence="9" id="KW-0106">Calcium</keyword>
<dbReference type="InterPro" id="IPR048665">
    <property type="entry name" value="InhA-like_VEG"/>
</dbReference>
<organism evidence="13 14">
    <name type="scientific">Parashewanella curva</name>
    <dbReference type="NCBI Taxonomy" id="2338552"/>
    <lineage>
        <taxon>Bacteria</taxon>
        <taxon>Pseudomonadati</taxon>
        <taxon>Pseudomonadota</taxon>
        <taxon>Gammaproteobacteria</taxon>
        <taxon>Alteromonadales</taxon>
        <taxon>Shewanellaceae</taxon>
        <taxon>Parashewanella</taxon>
    </lineage>
</organism>
<dbReference type="InterPro" id="IPR024079">
    <property type="entry name" value="MetalloPept_cat_dom_sf"/>
</dbReference>
<dbReference type="InterPro" id="IPR008757">
    <property type="entry name" value="Peptidase_M6-like_domain"/>
</dbReference>
<evidence type="ECO:0000256" key="11">
    <source>
        <dbReference type="ARBA" id="ARBA00023049"/>
    </source>
</evidence>
<keyword evidence="8" id="KW-0862">Zinc</keyword>
<keyword evidence="14" id="KW-1185">Reference proteome</keyword>
<dbReference type="PIRSF" id="PIRSF007519">
    <property type="entry name" value="Protease_InhA"/>
    <property type="match status" value="1"/>
</dbReference>
<proteinExistence type="predicted"/>
<dbReference type="Pfam" id="PF20774">
    <property type="entry name" value="InhA-like_VEG"/>
    <property type="match status" value="1"/>
</dbReference>
<evidence type="ECO:0000256" key="8">
    <source>
        <dbReference type="ARBA" id="ARBA00022833"/>
    </source>
</evidence>
<dbReference type="InterPro" id="IPR012300">
    <property type="entry name" value="Pept_M6_InhA"/>
</dbReference>
<evidence type="ECO:0000313" key="13">
    <source>
        <dbReference type="EMBL" id="RLV61534.1"/>
    </source>
</evidence>
<dbReference type="SUPFAM" id="SSF55486">
    <property type="entry name" value="Metalloproteases ('zincins'), catalytic domain"/>
    <property type="match status" value="1"/>
</dbReference>
<dbReference type="AlphaFoldDB" id="A0A3L8Q1S1"/>
<evidence type="ECO:0000256" key="9">
    <source>
        <dbReference type="ARBA" id="ARBA00022837"/>
    </source>
</evidence>
<dbReference type="GO" id="GO:0005576">
    <property type="term" value="C:extracellular region"/>
    <property type="evidence" value="ECO:0007669"/>
    <property type="project" value="UniProtKB-SubCell"/>
</dbReference>
<dbReference type="PANTHER" id="PTHR13062:SF12">
    <property type="entry name" value="ALPHA-2-MACROGLOBULIN DOMAIN-CONTAINING PROTEIN"/>
    <property type="match status" value="1"/>
</dbReference>
<keyword evidence="5" id="KW-0479">Metal-binding</keyword>
<accession>A0A3L8Q1S1</accession>
<dbReference type="GO" id="GO:0006508">
    <property type="term" value="P:proteolysis"/>
    <property type="evidence" value="ECO:0007669"/>
    <property type="project" value="UniProtKB-KW"/>
</dbReference>
<dbReference type="PANTHER" id="PTHR13062">
    <property type="entry name" value="COLLAGENASE"/>
    <property type="match status" value="1"/>
</dbReference>
<dbReference type="Pfam" id="PF05547">
    <property type="entry name" value="Peptidase_M6"/>
    <property type="match status" value="1"/>
</dbReference>
<evidence type="ECO:0000256" key="6">
    <source>
        <dbReference type="ARBA" id="ARBA00022729"/>
    </source>
</evidence>
<dbReference type="InterPro" id="IPR022409">
    <property type="entry name" value="PKD/Chitinase_dom"/>
</dbReference>
<protein>
    <submittedName>
        <fullName evidence="13">M6 family metalloprotease domain-containing protein</fullName>
    </submittedName>
</protein>
<evidence type="ECO:0000256" key="10">
    <source>
        <dbReference type="ARBA" id="ARBA00023026"/>
    </source>
</evidence>
<name>A0A3L8Q1S1_9GAMM</name>
<comment type="caution">
    <text evidence="13">The sequence shown here is derived from an EMBL/GenBank/DDBJ whole genome shotgun (WGS) entry which is preliminary data.</text>
</comment>
<sequence>MNKEVLKVLLLPLAILANHAQSQEVSYSPADPAITNEKQILYWMQKRGELAVDASDAEKKKALEQYLKPFSNRNHHYQSDFEIESQQKLLNRKIQKRSLSPQLVLGSNPSAEKTVKVLAVLIDFPDLPYNDNRLTSGSTPMYYPSYPVSHYEGLLFSENGYAGPSGQTLRTVRQYYKAVSGGSFNFTGEVKGWFRAENDASYYGRNAPGTNNDVNAPELVKEAVRQAAVTMSASELASYDIEDPNDLDNDGNVNESDGIIDHVVVFHSSIGAEAGGGFLKENAIWSHRFFVDQSTRGYTLPGTDKKVFGYTIQPIDAAIGVVSHEFGHDLGLPDEYDTTASPQDPNSPVGYWSIMSSGSWAGDIPGTLPSGFSPYARSYLQNRYGGNWVRERHITFNDITDEEVDFTLHSAVNHNEINQLSISIPNPPEPFKSAYSGDYQYYSGEGDDLSHKMTFEVTLPQSNQLKLTAKAHWDIEKNYDFAQLGINGLSIPGNHTVENNNKNNATNIITGKSSEIAGAEGEDAWVTLEFNISEFAGQTADIEFRYTTDNTGGGYGIVLDDIKILNNGVEIYSDDAEVVRDINFSGFTRIDDKRTTASDKRYLIQLRNHSDIDQGLKFEGYEPGVLIWLENKIYEGGNKANAVKQHPGESLIGVIDADQVLIGSKDSKVQVRDATFSQYDQSSYDDDTHLFHNPLFKDIDDYTSPEQPQSGMILPKLGVTIEVINQDPDSSEATIRISRNDLGNINSFKVDINSEINNATVSFSPTVSGNEGEVSHQWDFGNGTTSTEQAPTHTYAEAGSYVVRLTVRDSKGKTASATKRITINQDANEEEKSGGSTLWWLYLIFLIPLRNRK</sequence>
<dbReference type="InterPro" id="IPR035986">
    <property type="entry name" value="PKD_dom_sf"/>
</dbReference>
<reference evidence="13 14" key="1">
    <citation type="submission" date="2018-09" db="EMBL/GenBank/DDBJ databases">
        <title>Phylogeny of the Shewanellaceae, and recommendation for two new genera, Pseudoshewanella and Parashewanella.</title>
        <authorList>
            <person name="Wang G."/>
        </authorList>
    </citation>
    <scope>NUCLEOTIDE SEQUENCE [LARGE SCALE GENOMIC DNA]</scope>
    <source>
        <strain evidence="13 14">C51</strain>
    </source>
</reference>
<dbReference type="OrthoDB" id="275270at2"/>
<keyword evidence="3" id="KW-0964">Secreted</keyword>
<dbReference type="SUPFAM" id="SSF49299">
    <property type="entry name" value="PKD domain"/>
    <property type="match status" value="1"/>
</dbReference>
<keyword evidence="11 13" id="KW-0482">Metalloprotease</keyword>
<dbReference type="PROSITE" id="PS50093">
    <property type="entry name" value="PKD"/>
    <property type="match status" value="1"/>
</dbReference>
<keyword evidence="4 13" id="KW-0645">Protease</keyword>
<evidence type="ECO:0000259" key="12">
    <source>
        <dbReference type="PROSITE" id="PS50093"/>
    </source>
</evidence>
<comment type="cofactor">
    <cofactor evidence="1">
        <name>Zn(2+)</name>
        <dbReference type="ChEBI" id="CHEBI:29105"/>
    </cofactor>
</comment>
<dbReference type="NCBIfam" id="TIGR03296">
    <property type="entry name" value="M6dom_TIGR03296"/>
    <property type="match status" value="1"/>
</dbReference>
<dbReference type="EMBL" id="QZEI01000002">
    <property type="protein sequence ID" value="RLV61534.1"/>
    <property type="molecule type" value="Genomic_DNA"/>
</dbReference>
<keyword evidence="7" id="KW-0378">Hydrolase</keyword>
<evidence type="ECO:0000256" key="1">
    <source>
        <dbReference type="ARBA" id="ARBA00001947"/>
    </source>
</evidence>
<dbReference type="Gene3D" id="2.60.40.10">
    <property type="entry name" value="Immunoglobulins"/>
    <property type="match status" value="1"/>
</dbReference>
<evidence type="ECO:0000256" key="2">
    <source>
        <dbReference type="ARBA" id="ARBA00004613"/>
    </source>
</evidence>
<keyword evidence="10" id="KW-0843">Virulence</keyword>
<evidence type="ECO:0000256" key="7">
    <source>
        <dbReference type="ARBA" id="ARBA00022801"/>
    </source>
</evidence>
<comment type="subcellular location">
    <subcellularLocation>
        <location evidence="2">Secreted</location>
    </subcellularLocation>
</comment>
<dbReference type="SMART" id="SM00089">
    <property type="entry name" value="PKD"/>
    <property type="match status" value="1"/>
</dbReference>
<feature type="domain" description="PKD" evidence="12">
    <location>
        <begin position="744"/>
        <end position="823"/>
    </location>
</feature>
<dbReference type="InterPro" id="IPR013783">
    <property type="entry name" value="Ig-like_fold"/>
</dbReference>
<dbReference type="CDD" id="cd00146">
    <property type="entry name" value="PKD"/>
    <property type="match status" value="1"/>
</dbReference>
<dbReference type="Pfam" id="PF20773">
    <property type="entry name" value="InhA-like_MAM"/>
    <property type="match status" value="1"/>
</dbReference>
<dbReference type="RefSeq" id="WP_121837207.1">
    <property type="nucleotide sequence ID" value="NZ_ML014754.1"/>
</dbReference>
<dbReference type="GO" id="GO:0046872">
    <property type="term" value="F:metal ion binding"/>
    <property type="evidence" value="ECO:0007669"/>
    <property type="project" value="UniProtKB-KW"/>
</dbReference>